<gene>
    <name evidence="1" type="ORF">JG687_00013281</name>
</gene>
<dbReference type="InterPro" id="IPR022601">
    <property type="entry name" value="DUF3160"/>
</dbReference>
<accession>A0A8T1U4N2</accession>
<comment type="caution">
    <text evidence="1">The sequence shown here is derived from an EMBL/GenBank/DDBJ whole genome shotgun (WGS) entry which is preliminary data.</text>
</comment>
<dbReference type="AlphaFoldDB" id="A0A8T1U4N2"/>
<reference evidence="1" key="1">
    <citation type="submission" date="2021-01" db="EMBL/GenBank/DDBJ databases">
        <title>Phytophthora aleatoria, a newly-described species from Pinus radiata is distinct from Phytophthora cactorum isolates based on comparative genomics.</title>
        <authorList>
            <person name="Mcdougal R."/>
            <person name="Panda P."/>
            <person name="Williams N."/>
            <person name="Studholme D.J."/>
        </authorList>
    </citation>
    <scope>NUCLEOTIDE SEQUENCE</scope>
    <source>
        <strain evidence="1">NZFS 3830</strain>
    </source>
</reference>
<evidence type="ECO:0000313" key="1">
    <source>
        <dbReference type="EMBL" id="KAG6951987.1"/>
    </source>
</evidence>
<protein>
    <submittedName>
        <fullName evidence="1">Uncharacterized protein</fullName>
    </submittedName>
</protein>
<dbReference type="EMBL" id="JAENGZ010000959">
    <property type="protein sequence ID" value="KAG6951987.1"/>
    <property type="molecule type" value="Genomic_DNA"/>
</dbReference>
<sequence>MEILGEIAERKANKQELDEDQLTFMNSVMERTPGSGLTKYGGWYPKLFYDCRMDSCKRDVLVVDVHTKYPSREHGDAGGVLHLGVGDPVVGFIIVDEVMYAGPLFSSYEFMTPIDQRLTDKEFKAKLPSMRVLGWTEQSYLCCIDVSSDENEKNSSTDEDSEEEASA</sequence>
<name>A0A8T1U4N2_9STRA</name>
<dbReference type="Proteomes" id="UP000688947">
    <property type="component" value="Unassembled WGS sequence"/>
</dbReference>
<organism evidence="1 2">
    <name type="scientific">Phytophthora cactorum</name>
    <dbReference type="NCBI Taxonomy" id="29920"/>
    <lineage>
        <taxon>Eukaryota</taxon>
        <taxon>Sar</taxon>
        <taxon>Stramenopiles</taxon>
        <taxon>Oomycota</taxon>
        <taxon>Peronosporomycetes</taxon>
        <taxon>Peronosporales</taxon>
        <taxon>Peronosporaceae</taxon>
        <taxon>Phytophthora</taxon>
    </lineage>
</organism>
<proteinExistence type="predicted"/>
<dbReference type="Pfam" id="PF11369">
    <property type="entry name" value="DUF3160"/>
    <property type="match status" value="1"/>
</dbReference>
<dbReference type="VEuPathDB" id="FungiDB:PC110_g5908"/>
<evidence type="ECO:0000313" key="2">
    <source>
        <dbReference type="Proteomes" id="UP000688947"/>
    </source>
</evidence>
<dbReference type="OrthoDB" id="163095at2759"/>